<name>A0A1B4V1W4_9GAMM</name>
<dbReference type="PANTHER" id="PTHR23308">
    <property type="entry name" value="NUCLEAR INHIBITOR OF PROTEIN PHOSPHATASE-1"/>
    <property type="match status" value="1"/>
</dbReference>
<organism evidence="3 4">
    <name type="scientific">Sulfurifustis variabilis</name>
    <dbReference type="NCBI Taxonomy" id="1675686"/>
    <lineage>
        <taxon>Bacteria</taxon>
        <taxon>Pseudomonadati</taxon>
        <taxon>Pseudomonadota</taxon>
        <taxon>Gammaproteobacteria</taxon>
        <taxon>Acidiferrobacterales</taxon>
        <taxon>Acidiferrobacteraceae</taxon>
        <taxon>Sulfurifustis</taxon>
    </lineage>
</organism>
<keyword evidence="4" id="KW-1185">Reference proteome</keyword>
<dbReference type="EMBL" id="AP014936">
    <property type="protein sequence ID" value="BAU47498.1"/>
    <property type="molecule type" value="Genomic_DNA"/>
</dbReference>
<dbReference type="Gene3D" id="2.60.200.20">
    <property type="match status" value="1"/>
</dbReference>
<proteinExistence type="predicted"/>
<dbReference type="PROSITE" id="PS50006">
    <property type="entry name" value="FHA_DOMAIN"/>
    <property type="match status" value="1"/>
</dbReference>
<dbReference type="InterPro" id="IPR000253">
    <property type="entry name" value="FHA_dom"/>
</dbReference>
<feature type="domain" description="FHA" evidence="2">
    <location>
        <begin position="23"/>
        <end position="72"/>
    </location>
</feature>
<evidence type="ECO:0000313" key="4">
    <source>
        <dbReference type="Proteomes" id="UP000218899"/>
    </source>
</evidence>
<evidence type="ECO:0000256" key="1">
    <source>
        <dbReference type="SAM" id="MobiDB-lite"/>
    </source>
</evidence>
<dbReference type="InterPro" id="IPR050923">
    <property type="entry name" value="Cell_Proc_Reg/RNA_Proc"/>
</dbReference>
<dbReference type="RefSeq" id="WP_096459396.1">
    <property type="nucleotide sequence ID" value="NZ_AP014936.1"/>
</dbReference>
<dbReference type="InterPro" id="IPR008984">
    <property type="entry name" value="SMAD_FHA_dom_sf"/>
</dbReference>
<sequence length="208" mass="22616">MGKLVIRYQGKQVGEVNLKLGDTRIGRKPGCDIVLNDAGVSGVHAVIKTVGMKSTLYDLDSTNGTFIENERVRKRELKHGETIVMGEHTLYYRDDPNLEPPTLGKRPAPPAPPAVQDKTVVLTAIAQLLAIEGKNKGKPVPLVKDEVTLENPGKNPARIYRTSDGYLLQAQVGPGEPRLNDKPVPPGGHLLENGDIIEVAGTKFQFLK</sequence>
<dbReference type="OrthoDB" id="151099at2"/>
<evidence type="ECO:0000313" key="3">
    <source>
        <dbReference type="EMBL" id="BAU47498.1"/>
    </source>
</evidence>
<dbReference type="SMART" id="SM00240">
    <property type="entry name" value="FHA"/>
    <property type="match status" value="1"/>
</dbReference>
<dbReference type="AlphaFoldDB" id="A0A1B4V1W4"/>
<dbReference type="CDD" id="cd00060">
    <property type="entry name" value="FHA"/>
    <property type="match status" value="1"/>
</dbReference>
<dbReference type="KEGG" id="sva:SVA_0919"/>
<gene>
    <name evidence="3" type="ORF">SVA_0919</name>
</gene>
<dbReference type="Proteomes" id="UP000218899">
    <property type="component" value="Chromosome"/>
</dbReference>
<protein>
    <submittedName>
        <fullName evidence="3">Signal peptide protein</fullName>
    </submittedName>
</protein>
<feature type="region of interest" description="Disordered" evidence="1">
    <location>
        <begin position="95"/>
        <end position="114"/>
    </location>
</feature>
<dbReference type="Pfam" id="PF00498">
    <property type="entry name" value="FHA"/>
    <property type="match status" value="1"/>
</dbReference>
<dbReference type="SUPFAM" id="SSF49879">
    <property type="entry name" value="SMAD/FHA domain"/>
    <property type="match status" value="1"/>
</dbReference>
<evidence type="ECO:0000259" key="2">
    <source>
        <dbReference type="PROSITE" id="PS50006"/>
    </source>
</evidence>
<accession>A0A1B4V1W4</accession>
<reference evidence="3 4" key="1">
    <citation type="submission" date="2015-08" db="EMBL/GenBank/DDBJ databases">
        <title>Complete genome sequence of Sulfurifustis variabilis.</title>
        <authorList>
            <person name="Miura A."/>
            <person name="Kojima H."/>
            <person name="Fukui M."/>
        </authorList>
    </citation>
    <scope>NUCLEOTIDE SEQUENCE [LARGE SCALE GENOMIC DNA]</scope>
    <source>
        <strain evidence="4">skN76</strain>
    </source>
</reference>